<gene>
    <name evidence="5" type="primary">LOC100182374</name>
</gene>
<dbReference type="PANTHER" id="PTHR12400:SF21">
    <property type="entry name" value="KINASE"/>
    <property type="match status" value="1"/>
</dbReference>
<keyword evidence="2 4" id="KW-0808">Transferase</keyword>
<dbReference type="Pfam" id="PF03770">
    <property type="entry name" value="IPK"/>
    <property type="match status" value="1"/>
</dbReference>
<evidence type="ECO:0000313" key="5">
    <source>
        <dbReference type="Ensembl" id="ENSCINP00000006649.3"/>
    </source>
</evidence>
<dbReference type="GO" id="GO:0046854">
    <property type="term" value="P:phosphatidylinositol phosphate biosynthetic process"/>
    <property type="evidence" value="ECO:0000318"/>
    <property type="project" value="GO_Central"/>
</dbReference>
<evidence type="ECO:0000256" key="3">
    <source>
        <dbReference type="ARBA" id="ARBA00022777"/>
    </source>
</evidence>
<dbReference type="SUPFAM" id="SSF56104">
    <property type="entry name" value="SAICAR synthase-like"/>
    <property type="match status" value="1"/>
</dbReference>
<evidence type="ECO:0000256" key="1">
    <source>
        <dbReference type="ARBA" id="ARBA00007374"/>
    </source>
</evidence>
<keyword evidence="6" id="KW-1185">Reference proteome</keyword>
<dbReference type="Proteomes" id="UP000008144">
    <property type="component" value="Unassembled WGS sequence"/>
</dbReference>
<proteinExistence type="inferred from homology"/>
<keyword evidence="3 4" id="KW-0418">Kinase</keyword>
<dbReference type="GO" id="GO:0005634">
    <property type="term" value="C:nucleus"/>
    <property type="evidence" value="ECO:0000318"/>
    <property type="project" value="GO_Central"/>
</dbReference>
<dbReference type="GO" id="GO:0032958">
    <property type="term" value="P:inositol phosphate biosynthetic process"/>
    <property type="evidence" value="ECO:0000318"/>
    <property type="project" value="GO_Central"/>
</dbReference>
<dbReference type="OMA" id="VYQADTG"/>
<dbReference type="GeneTree" id="ENSGT00940000167316"/>
<sequence length="431" mass="49051">MTDQPPKLHISDEHLCENGVTLEPFLHQVAGRATMMCLNDTTVCKPLNYREHFFYKSLPPDILQFTPKFKGVVNVMIEETNDGSVALTAFPYKPETVEDDIESSSTESPVSDSSEESLQKLGGAYIANVNEQMSNMFSSTCRLDNPRKIWSDIVEIQLHSYSVDGQYHRHNSDGEDGNMGLCINPWIFKVHKEGLLRHLQSKHKVIQKCILLENVASQFRKPCVLDLKMGTRIHGDFDDEEKRLRHEKKCAATTTKKLGIRLSGMQIFDASTGSFLCRDKYFGRKLDRAGLRGLLRQFFYDGCRLRRDLIRPILSRLQLILESLGRLRSYRFYSSSLLIMYDGETLESTSHIPAAPLSEQNNISPHPTPAEERSHLEIDPGVQFDVRMIDFAKSTHQEMDRSVIHDGPDHGYIFGLTNLIALLQDISKSDD</sequence>
<reference evidence="5" key="2">
    <citation type="submission" date="2025-08" db="UniProtKB">
        <authorList>
            <consortium name="Ensembl"/>
        </authorList>
    </citation>
    <scope>IDENTIFICATION</scope>
</reference>
<name>F6ZNK2_CIOIN</name>
<evidence type="ECO:0000256" key="4">
    <source>
        <dbReference type="RuleBase" id="RU363090"/>
    </source>
</evidence>
<dbReference type="FunCoup" id="F6ZNK2">
    <property type="interactions" value="34"/>
</dbReference>
<dbReference type="EC" id="2.7.-.-" evidence="4"/>
<evidence type="ECO:0000256" key="2">
    <source>
        <dbReference type="ARBA" id="ARBA00022679"/>
    </source>
</evidence>
<comment type="similarity">
    <text evidence="1 4">Belongs to the inositol phosphokinase (IPK) family.</text>
</comment>
<protein>
    <recommendedName>
        <fullName evidence="4">Kinase</fullName>
        <ecNumber evidence="4">2.7.-.-</ecNumber>
    </recommendedName>
</protein>
<dbReference type="GO" id="GO:0005737">
    <property type="term" value="C:cytoplasm"/>
    <property type="evidence" value="ECO:0000318"/>
    <property type="project" value="GO_Central"/>
</dbReference>
<dbReference type="Ensembl" id="ENSCINT00000006649.3">
    <property type="protein sequence ID" value="ENSCINP00000006649.3"/>
    <property type="gene ID" value="ENSCING00000003245.3"/>
</dbReference>
<dbReference type="Gene3D" id="3.30.470.160">
    <property type="entry name" value="Inositol polyphosphate kinase"/>
    <property type="match status" value="1"/>
</dbReference>
<dbReference type="InterPro" id="IPR005522">
    <property type="entry name" value="IPK"/>
</dbReference>
<dbReference type="InterPro" id="IPR038286">
    <property type="entry name" value="IPK_sf"/>
</dbReference>
<dbReference type="InParanoid" id="F6ZNK2"/>
<accession>F6ZNK2</accession>
<dbReference type="PANTHER" id="PTHR12400">
    <property type="entry name" value="INOSITOL POLYPHOSPHATE KINASE"/>
    <property type="match status" value="1"/>
</dbReference>
<dbReference type="AlphaFoldDB" id="F6ZNK2"/>
<dbReference type="GO" id="GO:0000828">
    <property type="term" value="F:inositol hexakisphosphate kinase activity"/>
    <property type="evidence" value="ECO:0000318"/>
    <property type="project" value="GO_Central"/>
</dbReference>
<evidence type="ECO:0000313" key="6">
    <source>
        <dbReference type="Proteomes" id="UP000008144"/>
    </source>
</evidence>
<reference evidence="6" key="1">
    <citation type="journal article" date="2002" name="Science">
        <title>The draft genome of Ciona intestinalis: insights into chordate and vertebrate origins.</title>
        <authorList>
            <person name="Dehal P."/>
            <person name="Satou Y."/>
            <person name="Campbell R.K."/>
            <person name="Chapman J."/>
            <person name="Degnan B."/>
            <person name="De Tomaso A."/>
            <person name="Davidson B."/>
            <person name="Di Gregorio A."/>
            <person name="Gelpke M."/>
            <person name="Goodstein D.M."/>
            <person name="Harafuji N."/>
            <person name="Hastings K.E."/>
            <person name="Ho I."/>
            <person name="Hotta K."/>
            <person name="Huang W."/>
            <person name="Kawashima T."/>
            <person name="Lemaire P."/>
            <person name="Martinez D."/>
            <person name="Meinertzhagen I.A."/>
            <person name="Necula S."/>
            <person name="Nonaka M."/>
            <person name="Putnam N."/>
            <person name="Rash S."/>
            <person name="Saiga H."/>
            <person name="Satake M."/>
            <person name="Terry A."/>
            <person name="Yamada L."/>
            <person name="Wang H.G."/>
            <person name="Awazu S."/>
            <person name="Azumi K."/>
            <person name="Boore J."/>
            <person name="Branno M."/>
            <person name="Chin-Bow S."/>
            <person name="DeSantis R."/>
            <person name="Doyle S."/>
            <person name="Francino P."/>
            <person name="Keys D.N."/>
            <person name="Haga S."/>
            <person name="Hayashi H."/>
            <person name="Hino K."/>
            <person name="Imai K.S."/>
            <person name="Inaba K."/>
            <person name="Kano S."/>
            <person name="Kobayashi K."/>
            <person name="Kobayashi M."/>
            <person name="Lee B.I."/>
            <person name="Makabe K.W."/>
            <person name="Manohar C."/>
            <person name="Matassi G."/>
            <person name="Medina M."/>
            <person name="Mochizuki Y."/>
            <person name="Mount S."/>
            <person name="Morishita T."/>
            <person name="Miura S."/>
            <person name="Nakayama A."/>
            <person name="Nishizaka S."/>
            <person name="Nomoto H."/>
            <person name="Ohta F."/>
            <person name="Oishi K."/>
            <person name="Rigoutsos I."/>
            <person name="Sano M."/>
            <person name="Sasaki A."/>
            <person name="Sasakura Y."/>
            <person name="Shoguchi E."/>
            <person name="Shin-i T."/>
            <person name="Spagnuolo A."/>
            <person name="Stainier D."/>
            <person name="Suzuki M.M."/>
            <person name="Tassy O."/>
            <person name="Takatori N."/>
            <person name="Tokuoka M."/>
            <person name="Yagi K."/>
            <person name="Yoshizaki F."/>
            <person name="Wada S."/>
            <person name="Zhang C."/>
            <person name="Hyatt P.D."/>
            <person name="Larimer F."/>
            <person name="Detter C."/>
            <person name="Doggett N."/>
            <person name="Glavina T."/>
            <person name="Hawkins T."/>
            <person name="Richardson P."/>
            <person name="Lucas S."/>
            <person name="Kohara Y."/>
            <person name="Levine M."/>
            <person name="Satoh N."/>
            <person name="Rokhsar D.S."/>
        </authorList>
    </citation>
    <scope>NUCLEOTIDE SEQUENCE [LARGE SCALE GENOMIC DNA]</scope>
</reference>
<organism evidence="5 6">
    <name type="scientific">Ciona intestinalis</name>
    <name type="common">Transparent sea squirt</name>
    <name type="synonym">Ascidia intestinalis</name>
    <dbReference type="NCBI Taxonomy" id="7719"/>
    <lineage>
        <taxon>Eukaryota</taxon>
        <taxon>Metazoa</taxon>
        <taxon>Chordata</taxon>
        <taxon>Tunicata</taxon>
        <taxon>Ascidiacea</taxon>
        <taxon>Phlebobranchia</taxon>
        <taxon>Cionidae</taxon>
        <taxon>Ciona</taxon>
    </lineage>
</organism>
<reference evidence="5" key="3">
    <citation type="submission" date="2025-09" db="UniProtKB">
        <authorList>
            <consortium name="Ensembl"/>
        </authorList>
    </citation>
    <scope>IDENTIFICATION</scope>
</reference>
<dbReference type="HOGENOM" id="CLU_014862_0_0_1"/>